<keyword evidence="3" id="KW-1185">Reference proteome</keyword>
<feature type="domain" description="Phospholipid/glycerol acyltransferase" evidence="1">
    <location>
        <begin position="24"/>
        <end position="139"/>
    </location>
</feature>
<dbReference type="EMBL" id="KN785462">
    <property type="protein sequence ID" value="KIH43480.1"/>
    <property type="molecule type" value="Genomic_DNA"/>
</dbReference>
<dbReference type="AlphaFoldDB" id="A0A0C2F4P6"/>
<name>A0A0C2F4P6_9BILA</name>
<dbReference type="GO" id="GO:0031966">
    <property type="term" value="C:mitochondrial membrane"/>
    <property type="evidence" value="ECO:0007669"/>
    <property type="project" value="TreeGrafter"/>
</dbReference>
<dbReference type="GO" id="GO:0008654">
    <property type="term" value="P:phospholipid biosynthetic process"/>
    <property type="evidence" value="ECO:0007669"/>
    <property type="project" value="TreeGrafter"/>
</dbReference>
<evidence type="ECO:0000313" key="3">
    <source>
        <dbReference type="Proteomes" id="UP000054047"/>
    </source>
</evidence>
<dbReference type="Proteomes" id="UP000054047">
    <property type="component" value="Unassembled WGS sequence"/>
</dbReference>
<keyword evidence="2" id="KW-0012">Acyltransferase</keyword>
<organism evidence="2 3">
    <name type="scientific">Ancylostoma duodenale</name>
    <dbReference type="NCBI Taxonomy" id="51022"/>
    <lineage>
        <taxon>Eukaryota</taxon>
        <taxon>Metazoa</taxon>
        <taxon>Ecdysozoa</taxon>
        <taxon>Nematoda</taxon>
        <taxon>Chromadorea</taxon>
        <taxon>Rhabditida</taxon>
        <taxon>Rhabditina</taxon>
        <taxon>Rhabditomorpha</taxon>
        <taxon>Strongyloidea</taxon>
        <taxon>Ancylostomatidae</taxon>
        <taxon>Ancylostomatinae</taxon>
        <taxon>Ancylostoma</taxon>
    </lineage>
</organism>
<dbReference type="GO" id="GO:0019432">
    <property type="term" value="P:triglyceride biosynthetic process"/>
    <property type="evidence" value="ECO:0007669"/>
    <property type="project" value="TreeGrafter"/>
</dbReference>
<dbReference type="GO" id="GO:0006631">
    <property type="term" value="P:fatty acid metabolic process"/>
    <property type="evidence" value="ECO:0007669"/>
    <property type="project" value="TreeGrafter"/>
</dbReference>
<dbReference type="PANTHER" id="PTHR12563:SF23">
    <property type="entry name" value="BCDNA.GH07066"/>
    <property type="match status" value="1"/>
</dbReference>
<sequence length="176" mass="20214">MTRLLVCPQQMKRLVDAEKTGTPLVYLPLHRSHLDYLLITWTSWHFGLRLPHIAAGDNLNLNGLGWLLRATGAFFIRRRVDERDEGGKDAVYRLIPEQGKLSESMFWHLLMLDSLNYDCFPNFVGEAEIHVNYLLVIHLKHGLGAVKQIRSLALVLVRQLAAPTLYKVRCSKQQNK</sequence>
<protein>
    <submittedName>
        <fullName evidence="2">Acyltransferase</fullName>
    </submittedName>
</protein>
<evidence type="ECO:0000259" key="1">
    <source>
        <dbReference type="SMART" id="SM00563"/>
    </source>
</evidence>
<reference evidence="2 3" key="1">
    <citation type="submission" date="2013-12" db="EMBL/GenBank/DDBJ databases">
        <title>Draft genome of the parsitic nematode Ancylostoma duodenale.</title>
        <authorList>
            <person name="Mitreva M."/>
        </authorList>
    </citation>
    <scope>NUCLEOTIDE SEQUENCE [LARGE SCALE GENOMIC DNA]</scope>
    <source>
        <strain evidence="2 3">Zhejiang</strain>
    </source>
</reference>
<dbReference type="GO" id="GO:0004366">
    <property type="term" value="F:glycerol-3-phosphate O-acyltransferase activity"/>
    <property type="evidence" value="ECO:0007669"/>
    <property type="project" value="TreeGrafter"/>
</dbReference>
<dbReference type="PANTHER" id="PTHR12563">
    <property type="entry name" value="GLYCEROL-3-PHOSPHATE ACYLTRANSFERASE"/>
    <property type="match status" value="1"/>
</dbReference>
<dbReference type="SUPFAM" id="SSF69593">
    <property type="entry name" value="Glycerol-3-phosphate (1)-acyltransferase"/>
    <property type="match status" value="1"/>
</dbReference>
<dbReference type="GO" id="GO:0006072">
    <property type="term" value="P:glycerol-3-phosphate metabolic process"/>
    <property type="evidence" value="ECO:0007669"/>
    <property type="project" value="TreeGrafter"/>
</dbReference>
<dbReference type="Pfam" id="PF01553">
    <property type="entry name" value="Acyltransferase"/>
    <property type="match status" value="1"/>
</dbReference>
<dbReference type="SMART" id="SM00563">
    <property type="entry name" value="PlsC"/>
    <property type="match status" value="1"/>
</dbReference>
<proteinExistence type="predicted"/>
<evidence type="ECO:0000313" key="2">
    <source>
        <dbReference type="EMBL" id="KIH43480.1"/>
    </source>
</evidence>
<dbReference type="InterPro" id="IPR022284">
    <property type="entry name" value="GPAT/DHAPAT"/>
</dbReference>
<gene>
    <name evidence="2" type="ORF">ANCDUO_26513</name>
</gene>
<dbReference type="InterPro" id="IPR002123">
    <property type="entry name" value="Plipid/glycerol_acylTrfase"/>
</dbReference>
<dbReference type="OrthoDB" id="5962536at2759"/>
<keyword evidence="2" id="KW-0808">Transferase</keyword>
<accession>A0A0C2F4P6</accession>